<dbReference type="InterPro" id="IPR027417">
    <property type="entry name" value="P-loop_NTPase"/>
</dbReference>
<evidence type="ECO:0000256" key="3">
    <source>
        <dbReference type="ARBA" id="ARBA00022741"/>
    </source>
</evidence>
<dbReference type="InterPro" id="IPR003593">
    <property type="entry name" value="AAA+_ATPase"/>
</dbReference>
<feature type="domain" description="ABC transporter" evidence="5">
    <location>
        <begin position="9"/>
        <end position="255"/>
    </location>
</feature>
<dbReference type="CDD" id="cd03257">
    <property type="entry name" value="ABC_NikE_OppD_transporters"/>
    <property type="match status" value="1"/>
</dbReference>
<dbReference type="GO" id="GO:0015833">
    <property type="term" value="P:peptide transport"/>
    <property type="evidence" value="ECO:0007669"/>
    <property type="project" value="InterPro"/>
</dbReference>
<dbReference type="PANTHER" id="PTHR43776:SF7">
    <property type="entry name" value="D,D-DIPEPTIDE TRANSPORT ATP-BINDING PROTEIN DDPF-RELATED"/>
    <property type="match status" value="1"/>
</dbReference>
<dbReference type="EMBL" id="BORT01000002">
    <property type="protein sequence ID" value="GIO45868.1"/>
    <property type="molecule type" value="Genomic_DNA"/>
</dbReference>
<dbReference type="FunFam" id="3.40.50.300:FF:000016">
    <property type="entry name" value="Oligopeptide ABC transporter ATP-binding component"/>
    <property type="match status" value="1"/>
</dbReference>
<keyword evidence="7" id="KW-1185">Reference proteome</keyword>
<evidence type="ECO:0000256" key="2">
    <source>
        <dbReference type="ARBA" id="ARBA00022448"/>
    </source>
</evidence>
<reference evidence="6 7" key="1">
    <citation type="submission" date="2021-03" db="EMBL/GenBank/DDBJ databases">
        <title>Antimicrobial resistance genes in bacteria isolated from Japanese honey, and their potential for conferring macrolide and lincosamide resistance in the American foulbrood pathogen Paenibacillus larvae.</title>
        <authorList>
            <person name="Okamoto M."/>
            <person name="Kumagai M."/>
            <person name="Kanamori H."/>
            <person name="Takamatsu D."/>
        </authorList>
    </citation>
    <scope>NUCLEOTIDE SEQUENCE [LARGE SCALE GENOMIC DNA]</scope>
    <source>
        <strain evidence="6 7">J34TS1</strain>
    </source>
</reference>
<dbReference type="SUPFAM" id="SSF52540">
    <property type="entry name" value="P-loop containing nucleoside triphosphate hydrolases"/>
    <property type="match status" value="1"/>
</dbReference>
<keyword evidence="4 6" id="KW-0067">ATP-binding</keyword>
<dbReference type="GO" id="GO:0005524">
    <property type="term" value="F:ATP binding"/>
    <property type="evidence" value="ECO:0007669"/>
    <property type="project" value="UniProtKB-KW"/>
</dbReference>
<dbReference type="RefSeq" id="WP_212976992.1">
    <property type="nucleotide sequence ID" value="NZ_AP025343.1"/>
</dbReference>
<keyword evidence="3" id="KW-0547">Nucleotide-binding</keyword>
<dbReference type="GO" id="GO:0016887">
    <property type="term" value="F:ATP hydrolysis activity"/>
    <property type="evidence" value="ECO:0007669"/>
    <property type="project" value="InterPro"/>
</dbReference>
<dbReference type="Gene3D" id="3.40.50.300">
    <property type="entry name" value="P-loop containing nucleotide triphosphate hydrolases"/>
    <property type="match status" value="1"/>
</dbReference>
<comment type="similarity">
    <text evidence="1">Belongs to the ABC transporter superfamily.</text>
</comment>
<dbReference type="InterPro" id="IPR013563">
    <property type="entry name" value="Oligopep_ABC_C"/>
</dbReference>
<protein>
    <submittedName>
        <fullName evidence="6">ABC transporter ATP-binding protein</fullName>
    </submittedName>
</protein>
<dbReference type="Proteomes" id="UP000682811">
    <property type="component" value="Unassembled WGS sequence"/>
</dbReference>
<dbReference type="GO" id="GO:0055085">
    <property type="term" value="P:transmembrane transport"/>
    <property type="evidence" value="ECO:0007669"/>
    <property type="project" value="UniProtKB-ARBA"/>
</dbReference>
<dbReference type="InterPro" id="IPR017871">
    <property type="entry name" value="ABC_transporter-like_CS"/>
</dbReference>
<dbReference type="Pfam" id="PF08352">
    <property type="entry name" value="oligo_HPY"/>
    <property type="match status" value="1"/>
</dbReference>
<dbReference type="AlphaFoldDB" id="A0A920CQX9"/>
<comment type="caution">
    <text evidence="6">The sequence shown here is derived from an EMBL/GenBank/DDBJ whole genome shotgun (WGS) entry which is preliminary data.</text>
</comment>
<organism evidence="6 7">
    <name type="scientific">Paenibacillus azoreducens</name>
    <dbReference type="NCBI Taxonomy" id="116718"/>
    <lineage>
        <taxon>Bacteria</taxon>
        <taxon>Bacillati</taxon>
        <taxon>Bacillota</taxon>
        <taxon>Bacilli</taxon>
        <taxon>Bacillales</taxon>
        <taxon>Paenibacillaceae</taxon>
        <taxon>Paenibacillus</taxon>
    </lineage>
</organism>
<name>A0A920CQX9_9BACL</name>
<evidence type="ECO:0000259" key="5">
    <source>
        <dbReference type="PROSITE" id="PS50893"/>
    </source>
</evidence>
<evidence type="ECO:0000256" key="1">
    <source>
        <dbReference type="ARBA" id="ARBA00005417"/>
    </source>
</evidence>
<accession>A0A920CQX9</accession>
<evidence type="ECO:0000256" key="4">
    <source>
        <dbReference type="ARBA" id="ARBA00022840"/>
    </source>
</evidence>
<dbReference type="Pfam" id="PF00005">
    <property type="entry name" value="ABC_tran"/>
    <property type="match status" value="1"/>
</dbReference>
<dbReference type="PANTHER" id="PTHR43776">
    <property type="entry name" value="TRANSPORT ATP-BINDING PROTEIN"/>
    <property type="match status" value="1"/>
</dbReference>
<gene>
    <name evidence="6" type="primary">oppF_1</name>
    <name evidence="6" type="ORF">J34TS1_06330</name>
</gene>
<keyword evidence="2" id="KW-0813">Transport</keyword>
<sequence length="345" mass="38438">MDTKKKPLVEVSQLKRYFDVGKGQILKAVDDVSFEIYEGETFGLVGESGCGKSTLGRTLIRLYDATAGTAMFKGSSIHGHKSKSEMKQLRRDIQMIFQDPYASLNQRMTVTDIIAEGIDAHGLAKNRKERLEMVHTLLDTVGLNRSHADRFPHEFSGGQRQRIGIARALAVNPSFIIADEPISALDVSIQAQVVNLLKKLQHERGLTYLFIAHDLSMVKHISDRIGVMYLGGMVELCESDKLFDNPLHPYTKTLLSAIPLPDPKLERTRERMVLQGDLPSPINPPSGCRFRTRCPFAMEVCASQAPKWQEAEKGHFVACHLYEGGKDAKSVQNGKQQGVEAHELV</sequence>
<dbReference type="InterPro" id="IPR050319">
    <property type="entry name" value="ABC_transp_ATP-bind"/>
</dbReference>
<evidence type="ECO:0000313" key="6">
    <source>
        <dbReference type="EMBL" id="GIO45868.1"/>
    </source>
</evidence>
<dbReference type="SMART" id="SM00382">
    <property type="entry name" value="AAA"/>
    <property type="match status" value="1"/>
</dbReference>
<dbReference type="PROSITE" id="PS00211">
    <property type="entry name" value="ABC_TRANSPORTER_1"/>
    <property type="match status" value="1"/>
</dbReference>
<dbReference type="PROSITE" id="PS50893">
    <property type="entry name" value="ABC_TRANSPORTER_2"/>
    <property type="match status" value="1"/>
</dbReference>
<dbReference type="NCBIfam" id="TIGR01727">
    <property type="entry name" value="oligo_HPY"/>
    <property type="match status" value="1"/>
</dbReference>
<evidence type="ECO:0000313" key="7">
    <source>
        <dbReference type="Proteomes" id="UP000682811"/>
    </source>
</evidence>
<proteinExistence type="inferred from homology"/>
<dbReference type="InterPro" id="IPR003439">
    <property type="entry name" value="ABC_transporter-like_ATP-bd"/>
</dbReference>